<evidence type="ECO:0000256" key="1">
    <source>
        <dbReference type="SAM" id="MobiDB-lite"/>
    </source>
</evidence>
<evidence type="ECO:0000313" key="3">
    <source>
        <dbReference type="Proteomes" id="UP000824998"/>
    </source>
</evidence>
<accession>A0A9P8C2G5</accession>
<evidence type="ECO:0008006" key="4">
    <source>
        <dbReference type="Google" id="ProtNLM"/>
    </source>
</evidence>
<dbReference type="EMBL" id="MU251629">
    <property type="protein sequence ID" value="KAG9231012.1"/>
    <property type="molecule type" value="Genomic_DNA"/>
</dbReference>
<dbReference type="OrthoDB" id="74545at2759"/>
<dbReference type="AlphaFoldDB" id="A0A9P8C2G5"/>
<organism evidence="2 3">
    <name type="scientific">Amylocarpus encephaloides</name>
    <dbReference type="NCBI Taxonomy" id="45428"/>
    <lineage>
        <taxon>Eukaryota</taxon>
        <taxon>Fungi</taxon>
        <taxon>Dikarya</taxon>
        <taxon>Ascomycota</taxon>
        <taxon>Pezizomycotina</taxon>
        <taxon>Leotiomycetes</taxon>
        <taxon>Helotiales</taxon>
        <taxon>Helotiales incertae sedis</taxon>
        <taxon>Amylocarpus</taxon>
    </lineage>
</organism>
<feature type="region of interest" description="Disordered" evidence="1">
    <location>
        <begin position="82"/>
        <end position="139"/>
    </location>
</feature>
<protein>
    <recommendedName>
        <fullName evidence="4">SWIM-type domain-containing protein</fullName>
    </recommendedName>
</protein>
<gene>
    <name evidence="2" type="ORF">BJ875DRAFT_430561</name>
</gene>
<sequence>MTLPTPRTLLTALINTLTTTPSTNDDPSTLVNEPYSMPSNPFQSLPPAQRKILTTLHVLFPAGMVLQSLDLLDRDLAVKITRRKEQGSSDQPEIEPLEHTHLSTKSGKPARDPPRTPRRQATFYRVRSSQAQKSRFSHRRPAPAQVYSVSLAAWNCSCAAFAFSAFASASSSNTPWSALPPASTFTEEEEEAWEFGGLSLDGKEGEDGRMREESVPVCKHLLACLLAERWGDVLGGRMEVREIGREEMGGLAGEG</sequence>
<comment type="caution">
    <text evidence="2">The sequence shown here is derived from an EMBL/GenBank/DDBJ whole genome shotgun (WGS) entry which is preliminary data.</text>
</comment>
<reference evidence="2" key="1">
    <citation type="journal article" date="2021" name="IMA Fungus">
        <title>Genomic characterization of three marine fungi, including Emericellopsis atlantica sp. nov. with signatures of a generalist lifestyle and marine biomass degradation.</title>
        <authorList>
            <person name="Hagestad O.C."/>
            <person name="Hou L."/>
            <person name="Andersen J.H."/>
            <person name="Hansen E.H."/>
            <person name="Altermark B."/>
            <person name="Li C."/>
            <person name="Kuhnert E."/>
            <person name="Cox R.J."/>
            <person name="Crous P.W."/>
            <person name="Spatafora J.W."/>
            <person name="Lail K."/>
            <person name="Amirebrahimi M."/>
            <person name="Lipzen A."/>
            <person name="Pangilinan J."/>
            <person name="Andreopoulos W."/>
            <person name="Hayes R.D."/>
            <person name="Ng V."/>
            <person name="Grigoriev I.V."/>
            <person name="Jackson S.A."/>
            <person name="Sutton T.D.S."/>
            <person name="Dobson A.D.W."/>
            <person name="Rama T."/>
        </authorList>
    </citation>
    <scope>NUCLEOTIDE SEQUENCE</scope>
    <source>
        <strain evidence="2">TRa018bII</strain>
    </source>
</reference>
<dbReference type="Proteomes" id="UP000824998">
    <property type="component" value="Unassembled WGS sequence"/>
</dbReference>
<name>A0A9P8C2G5_9HELO</name>
<keyword evidence="3" id="KW-1185">Reference proteome</keyword>
<proteinExistence type="predicted"/>
<evidence type="ECO:0000313" key="2">
    <source>
        <dbReference type="EMBL" id="KAG9231012.1"/>
    </source>
</evidence>